<sequence length="189" mass="20682">MRLSLLYTYDALQLIGFALNAVIVITAFISTKVRRTTVWYSFMSAWVLWCISYSLLLGYQLEGSPPFSLCLFQAGTIYAAPPCNALLTLGILAQLYISLSATIKQRRPPSWINATILAVPIVVYLSVFVGVMALGLSDRDRVVRDTSRMYCNLSGGIASSISAALVGLASLAMLILEGRVYQLKVCRPS</sequence>
<protein>
    <submittedName>
        <fullName evidence="2">Uncharacterized protein</fullName>
    </submittedName>
</protein>
<feature type="transmembrane region" description="Helical" evidence="1">
    <location>
        <begin position="12"/>
        <end position="31"/>
    </location>
</feature>
<feature type="transmembrane region" description="Helical" evidence="1">
    <location>
        <begin position="38"/>
        <end position="59"/>
    </location>
</feature>
<keyword evidence="3" id="KW-1185">Reference proteome</keyword>
<keyword evidence="1" id="KW-1133">Transmembrane helix</keyword>
<feature type="transmembrane region" description="Helical" evidence="1">
    <location>
        <begin position="156"/>
        <end position="176"/>
    </location>
</feature>
<dbReference type="EMBL" id="JAYKXP010000053">
    <property type="protein sequence ID" value="KAK7035386.1"/>
    <property type="molecule type" value="Genomic_DNA"/>
</dbReference>
<reference evidence="2 3" key="1">
    <citation type="submission" date="2024-01" db="EMBL/GenBank/DDBJ databases">
        <title>A draft genome for a cacao thread blight-causing isolate of Paramarasmius palmivorus.</title>
        <authorList>
            <person name="Baruah I.K."/>
            <person name="Bukari Y."/>
            <person name="Amoako-Attah I."/>
            <person name="Meinhardt L.W."/>
            <person name="Bailey B.A."/>
            <person name="Cohen S.P."/>
        </authorList>
    </citation>
    <scope>NUCLEOTIDE SEQUENCE [LARGE SCALE GENOMIC DNA]</scope>
    <source>
        <strain evidence="2 3">GH-12</strain>
    </source>
</reference>
<gene>
    <name evidence="2" type="ORF">VNI00_011917</name>
</gene>
<evidence type="ECO:0000313" key="2">
    <source>
        <dbReference type="EMBL" id="KAK7035386.1"/>
    </source>
</evidence>
<organism evidence="2 3">
    <name type="scientific">Paramarasmius palmivorus</name>
    <dbReference type="NCBI Taxonomy" id="297713"/>
    <lineage>
        <taxon>Eukaryota</taxon>
        <taxon>Fungi</taxon>
        <taxon>Dikarya</taxon>
        <taxon>Basidiomycota</taxon>
        <taxon>Agaricomycotina</taxon>
        <taxon>Agaricomycetes</taxon>
        <taxon>Agaricomycetidae</taxon>
        <taxon>Agaricales</taxon>
        <taxon>Marasmiineae</taxon>
        <taxon>Marasmiaceae</taxon>
        <taxon>Paramarasmius</taxon>
    </lineage>
</organism>
<accession>A0AAW0CBZ2</accession>
<keyword evidence="1" id="KW-0472">Membrane</keyword>
<feature type="transmembrane region" description="Helical" evidence="1">
    <location>
        <begin position="111"/>
        <end position="136"/>
    </location>
</feature>
<evidence type="ECO:0000313" key="3">
    <source>
        <dbReference type="Proteomes" id="UP001383192"/>
    </source>
</evidence>
<keyword evidence="1" id="KW-0812">Transmembrane</keyword>
<evidence type="ECO:0000256" key="1">
    <source>
        <dbReference type="SAM" id="Phobius"/>
    </source>
</evidence>
<feature type="transmembrane region" description="Helical" evidence="1">
    <location>
        <begin position="79"/>
        <end position="99"/>
    </location>
</feature>
<comment type="caution">
    <text evidence="2">The sequence shown here is derived from an EMBL/GenBank/DDBJ whole genome shotgun (WGS) entry which is preliminary data.</text>
</comment>
<dbReference type="Proteomes" id="UP001383192">
    <property type="component" value="Unassembled WGS sequence"/>
</dbReference>
<name>A0AAW0CBZ2_9AGAR</name>
<dbReference type="AlphaFoldDB" id="A0AAW0CBZ2"/>
<proteinExistence type="predicted"/>